<name>L1MMV9_9CORY</name>
<dbReference type="EMBL" id="AMEM01000005">
    <property type="protein sequence ID" value="EKX92370.1"/>
    <property type="molecule type" value="Genomic_DNA"/>
</dbReference>
<evidence type="ECO:0000313" key="2">
    <source>
        <dbReference type="Proteomes" id="UP000010445"/>
    </source>
</evidence>
<dbReference type="AlphaFoldDB" id="L1MMV9"/>
<sequence>MDKLRKKASKGGKKKCCRSKKRCKICPVVIHRLRKSGAFELDDAALAKALKKARKW</sequence>
<keyword evidence="2" id="KW-1185">Reference proteome</keyword>
<dbReference type="Proteomes" id="UP000010445">
    <property type="component" value="Unassembled WGS sequence"/>
</dbReference>
<accession>L1MMV9</accession>
<gene>
    <name evidence="1" type="ORF">HMPREF9997_00034</name>
</gene>
<protein>
    <submittedName>
        <fullName evidence="1">Uncharacterized protein</fullName>
    </submittedName>
</protein>
<reference evidence="1 2" key="1">
    <citation type="submission" date="2012-05" db="EMBL/GenBank/DDBJ databases">
        <authorList>
            <person name="Weinstock G."/>
            <person name="Sodergren E."/>
            <person name="Lobos E.A."/>
            <person name="Fulton L."/>
            <person name="Fulton R."/>
            <person name="Courtney L."/>
            <person name="Fronick C."/>
            <person name="O'Laughlin M."/>
            <person name="Godfrey J."/>
            <person name="Wilson R.M."/>
            <person name="Miner T."/>
            <person name="Farmer C."/>
            <person name="Delehaunty K."/>
            <person name="Cordes M."/>
            <person name="Minx P."/>
            <person name="Tomlinson C."/>
            <person name="Chen J."/>
            <person name="Wollam A."/>
            <person name="Pepin K.H."/>
            <person name="Bhonagiri V."/>
            <person name="Zhang X."/>
            <person name="Suruliraj S."/>
            <person name="Warren W."/>
            <person name="Mitreva M."/>
            <person name="Mardis E.R."/>
            <person name="Wilson R.K."/>
        </authorList>
    </citation>
    <scope>NUCLEOTIDE SEQUENCE [LARGE SCALE GENOMIC DNA]</scope>
    <source>
        <strain evidence="1 2">F0235</strain>
    </source>
</reference>
<organism evidence="1 2">
    <name type="scientific">Corynebacterium durum F0235</name>
    <dbReference type="NCBI Taxonomy" id="1035195"/>
    <lineage>
        <taxon>Bacteria</taxon>
        <taxon>Bacillati</taxon>
        <taxon>Actinomycetota</taxon>
        <taxon>Actinomycetes</taxon>
        <taxon>Mycobacteriales</taxon>
        <taxon>Corynebacteriaceae</taxon>
        <taxon>Corynebacterium</taxon>
    </lineage>
</organism>
<evidence type="ECO:0000313" key="1">
    <source>
        <dbReference type="EMBL" id="EKX92370.1"/>
    </source>
</evidence>
<dbReference type="PATRIC" id="fig|1035195.3.peg.30"/>
<dbReference type="HOGENOM" id="CLU_193822_2_0_11"/>
<comment type="caution">
    <text evidence="1">The sequence shown here is derived from an EMBL/GenBank/DDBJ whole genome shotgun (WGS) entry which is preliminary data.</text>
</comment>
<proteinExistence type="predicted"/>